<evidence type="ECO:0000313" key="9">
    <source>
        <dbReference type="EMBL" id="MBB5716288.1"/>
    </source>
</evidence>
<keyword evidence="4" id="KW-0798">TonB box</keyword>
<name>A0A7W9EX86_9SPHN</name>
<dbReference type="Pfam" id="PF07715">
    <property type="entry name" value="Plug"/>
    <property type="match status" value="1"/>
</dbReference>
<dbReference type="NCBIfam" id="TIGR01782">
    <property type="entry name" value="TonB-Xanth-Caul"/>
    <property type="match status" value="1"/>
</dbReference>
<dbReference type="Proteomes" id="UP000546200">
    <property type="component" value="Unassembled WGS sequence"/>
</dbReference>
<keyword evidence="9" id="KW-0675">Receptor</keyword>
<dbReference type="InterPro" id="IPR037066">
    <property type="entry name" value="Plug_dom_sf"/>
</dbReference>
<dbReference type="InterPro" id="IPR036942">
    <property type="entry name" value="Beta-barrel_TonB_sf"/>
</dbReference>
<evidence type="ECO:0000259" key="8">
    <source>
        <dbReference type="Pfam" id="PF07715"/>
    </source>
</evidence>
<feature type="domain" description="TonB-dependent receptor-like beta-barrel" evidence="7">
    <location>
        <begin position="540"/>
        <end position="1101"/>
    </location>
</feature>
<dbReference type="PANTHER" id="PTHR40980">
    <property type="entry name" value="PLUG DOMAIN-CONTAINING PROTEIN"/>
    <property type="match status" value="1"/>
</dbReference>
<dbReference type="GO" id="GO:0009279">
    <property type="term" value="C:cell outer membrane"/>
    <property type="evidence" value="ECO:0007669"/>
    <property type="project" value="UniProtKB-SubCell"/>
</dbReference>
<feature type="chain" id="PRO_5031138737" evidence="6">
    <location>
        <begin position="28"/>
        <end position="1138"/>
    </location>
</feature>
<dbReference type="Gene3D" id="2.170.130.10">
    <property type="entry name" value="TonB-dependent receptor, plug domain"/>
    <property type="match status" value="1"/>
</dbReference>
<reference evidence="9 10" key="1">
    <citation type="submission" date="2020-08" db="EMBL/GenBank/DDBJ databases">
        <title>Genomic Encyclopedia of Type Strains, Phase IV (KMG-IV): sequencing the most valuable type-strain genomes for metagenomic binning, comparative biology and taxonomic classification.</title>
        <authorList>
            <person name="Goeker M."/>
        </authorList>
    </citation>
    <scope>NUCLEOTIDE SEQUENCE [LARGE SCALE GENOMIC DNA]</scope>
    <source>
        <strain evidence="9 10">DSM 100044</strain>
    </source>
</reference>
<evidence type="ECO:0000256" key="4">
    <source>
        <dbReference type="RuleBase" id="RU003357"/>
    </source>
</evidence>
<dbReference type="EMBL" id="JACIJK010000010">
    <property type="protein sequence ID" value="MBB5716288.1"/>
    <property type="molecule type" value="Genomic_DNA"/>
</dbReference>
<keyword evidence="3" id="KW-0998">Cell outer membrane</keyword>
<keyword evidence="10" id="KW-1185">Reference proteome</keyword>
<feature type="compositionally biased region" description="Polar residues" evidence="5">
    <location>
        <begin position="38"/>
        <end position="54"/>
    </location>
</feature>
<evidence type="ECO:0000259" key="7">
    <source>
        <dbReference type="Pfam" id="PF00593"/>
    </source>
</evidence>
<evidence type="ECO:0000256" key="2">
    <source>
        <dbReference type="ARBA" id="ARBA00023136"/>
    </source>
</evidence>
<evidence type="ECO:0000313" key="10">
    <source>
        <dbReference type="Proteomes" id="UP000546200"/>
    </source>
</evidence>
<dbReference type="SUPFAM" id="SSF56935">
    <property type="entry name" value="Porins"/>
    <property type="match status" value="1"/>
</dbReference>
<evidence type="ECO:0000256" key="1">
    <source>
        <dbReference type="ARBA" id="ARBA00004442"/>
    </source>
</evidence>
<protein>
    <submittedName>
        <fullName evidence="9">TonB-dependent receptor</fullName>
    </submittedName>
</protein>
<dbReference type="Pfam" id="PF00593">
    <property type="entry name" value="TonB_dep_Rec_b-barrel"/>
    <property type="match status" value="1"/>
</dbReference>
<evidence type="ECO:0000256" key="3">
    <source>
        <dbReference type="ARBA" id="ARBA00023237"/>
    </source>
</evidence>
<feature type="domain" description="TonB-dependent receptor plug" evidence="8">
    <location>
        <begin position="111"/>
        <end position="213"/>
    </location>
</feature>
<dbReference type="Gene3D" id="2.40.170.20">
    <property type="entry name" value="TonB-dependent receptor, beta-barrel domain"/>
    <property type="match status" value="1"/>
</dbReference>
<comment type="caution">
    <text evidence="9">The sequence shown here is derived from an EMBL/GenBank/DDBJ whole genome shotgun (WGS) entry which is preliminary data.</text>
</comment>
<sequence length="1138" mass="122019">MKAQISGSRWAATVSVLALMLAGEASAQTTDRPGAEQTDPNQPAQGDNVQSAGQSGLKKPLSNSTSIEAQAQTDQSPVTPADVATPEADAGEDVVVTGIRQSLANAQSLKRNADTVVDAITAEDIGALPDRSVNEALQRVPGVAITRFAASNDSQHFSVQGSGVVIRGLSYVRGEFNGRDAFAVGGGREIGFNDIPTEIVGSVEVFKNLTADLIEGGISGSVNINTRKPFDSSKDLLFLSGSINGGDLEGKSAPSVVGLVSKTWDTSGGSRFGVLASGTYSRIRSRADSVFLSSYLPRYNDDKNGNGVQDAGEGRTLNAGTAYQSTVFDTFPVPVGRDFVYAPLGGGSRTQDFDRRRLGFSGALQFENADRTFLATAQFVRTESTEEWLEHTVEPNVYYGDVNTVFPIGAATYDDDGVFTSGTLGKTTGLIQGNRPNGGGYGPLAQFAPNGIFTTQSNRHFYSKSITQDQSLNIKWEPIDRLHLNFDGQYVKSKLNADDDILDTGTFSQVAIDTRGKVPTIQFITPSSATDANGALIGGQQNTAAYFANPNSIYFRDAFNNLARNDGDEWAFRADAAYDFSDGGFLRQLRVGGRYSDRQQTVRSNDYSNWGNVSETWASAGPVSFANLQPGDGQFYNFENFFRGQAVTPPGTTFVPDSVLNDHDALMELLRRASAAGGGSYTPVEDRTLDGSAPPKNAAGQTFPNANLIDGYFRPNEIYKNREKTWAAYARIDFGTDDIGGGIGLSGNVGIRYVRTRDDSVGSITYPNASSIFTPVTEPGFGSSLSEYCRYQLSRPNGQGTIPAICTISAAQQANVLAFSNGASSPDTAVQKYDDWLPSLNLKLQVSPTLLFRVAASKALSRPNFGDLRNYIGATPSGGNAAGSFGFQASARNPFLTPVRAKQVDVTAEWYFAKVGSLTGALFYKDLSNIILDNFGYIRTLSNGGQTFDVAVNGPANVSGNSNIKGAEVAYQQTFDFLPGPLSGLGTQLTYTYVKAGKIPNSVPANGPADGSRPPQDITGLYSNLPLQGLSTHNFNASVFYDFAGIYARVAYSWRSKYLLTNRDCCFPFLPVMATASGQMDGSLFYTVNPHFKIGVEAQNLLDTTTKTRFLLNGDGLTAPRSFFKSDRQYTLSVRLTL</sequence>
<keyword evidence="6" id="KW-0732">Signal</keyword>
<proteinExistence type="inferred from homology"/>
<dbReference type="InterPro" id="IPR010104">
    <property type="entry name" value="TonB_rcpt_bac"/>
</dbReference>
<feature type="compositionally biased region" description="Polar residues" evidence="5">
    <location>
        <begin position="61"/>
        <end position="78"/>
    </location>
</feature>
<dbReference type="AlphaFoldDB" id="A0A7W9EX86"/>
<comment type="similarity">
    <text evidence="4">Belongs to the TonB-dependent receptor family.</text>
</comment>
<dbReference type="PANTHER" id="PTHR40980:SF3">
    <property type="entry name" value="TONB-DEPENDENT RECEPTOR-LIKE BETA-BARREL DOMAIN-CONTAINING PROTEIN"/>
    <property type="match status" value="1"/>
</dbReference>
<gene>
    <name evidence="9" type="ORF">FHS94_003151</name>
</gene>
<dbReference type="InterPro" id="IPR000531">
    <property type="entry name" value="Beta-barrel_TonB"/>
</dbReference>
<feature type="region of interest" description="Disordered" evidence="5">
    <location>
        <begin position="26"/>
        <end position="90"/>
    </location>
</feature>
<evidence type="ECO:0000256" key="6">
    <source>
        <dbReference type="SAM" id="SignalP"/>
    </source>
</evidence>
<organism evidence="9 10">
    <name type="scientific">Sphingomonas aerophila</name>
    <dbReference type="NCBI Taxonomy" id="1344948"/>
    <lineage>
        <taxon>Bacteria</taxon>
        <taxon>Pseudomonadati</taxon>
        <taxon>Pseudomonadota</taxon>
        <taxon>Alphaproteobacteria</taxon>
        <taxon>Sphingomonadales</taxon>
        <taxon>Sphingomonadaceae</taxon>
        <taxon>Sphingomonas</taxon>
    </lineage>
</organism>
<dbReference type="InterPro" id="IPR012910">
    <property type="entry name" value="Plug_dom"/>
</dbReference>
<feature type="signal peptide" evidence="6">
    <location>
        <begin position="1"/>
        <end position="27"/>
    </location>
</feature>
<keyword evidence="2 4" id="KW-0472">Membrane</keyword>
<accession>A0A7W9EX86</accession>
<evidence type="ECO:0000256" key="5">
    <source>
        <dbReference type="SAM" id="MobiDB-lite"/>
    </source>
</evidence>
<dbReference type="RefSeq" id="WP_184059437.1">
    <property type="nucleotide sequence ID" value="NZ_JACIJK010000010.1"/>
</dbReference>
<comment type="subcellular location">
    <subcellularLocation>
        <location evidence="1 4">Cell outer membrane</location>
    </subcellularLocation>
</comment>